<dbReference type="Gene3D" id="1.50.10.10">
    <property type="match status" value="3"/>
</dbReference>
<reference evidence="1 2" key="1">
    <citation type="submission" date="2019-05" db="EMBL/GenBank/DDBJ databases">
        <title>Draft genome sequence of Nonomuraea zeae DSM 100528.</title>
        <authorList>
            <person name="Saricaoglu S."/>
            <person name="Isik K."/>
        </authorList>
    </citation>
    <scope>NUCLEOTIDE SEQUENCE [LARGE SCALE GENOMIC DNA]</scope>
    <source>
        <strain evidence="1 2">DSM 100528</strain>
    </source>
</reference>
<proteinExistence type="predicted"/>
<dbReference type="CDD" id="cd04434">
    <property type="entry name" value="LanC_like"/>
    <property type="match status" value="1"/>
</dbReference>
<evidence type="ECO:0000313" key="2">
    <source>
        <dbReference type="Proteomes" id="UP000306628"/>
    </source>
</evidence>
<accession>A0A5S4F317</accession>
<dbReference type="GO" id="GO:0005975">
    <property type="term" value="P:carbohydrate metabolic process"/>
    <property type="evidence" value="ECO:0007669"/>
    <property type="project" value="InterPro"/>
</dbReference>
<protein>
    <submittedName>
        <fullName evidence="1">Lantibiotic modifying-like protein</fullName>
    </submittedName>
</protein>
<dbReference type="GO" id="GO:0031179">
    <property type="term" value="P:peptide modification"/>
    <property type="evidence" value="ECO:0007669"/>
    <property type="project" value="InterPro"/>
</dbReference>
<dbReference type="SMART" id="SM01260">
    <property type="entry name" value="LANC_like"/>
    <property type="match status" value="1"/>
</dbReference>
<dbReference type="AlphaFoldDB" id="A0A5S4F317"/>
<dbReference type="RefSeq" id="WP_138698796.1">
    <property type="nucleotide sequence ID" value="NZ_VCKX01000526.1"/>
</dbReference>
<dbReference type="Proteomes" id="UP000306628">
    <property type="component" value="Unassembled WGS sequence"/>
</dbReference>
<dbReference type="SUPFAM" id="SSF158745">
    <property type="entry name" value="LanC-like"/>
    <property type="match status" value="1"/>
</dbReference>
<keyword evidence="2" id="KW-1185">Reference proteome</keyword>
<dbReference type="OrthoDB" id="9148343at2"/>
<dbReference type="InterPro" id="IPR012341">
    <property type="entry name" value="6hp_glycosidase-like_sf"/>
</dbReference>
<dbReference type="Pfam" id="PF05147">
    <property type="entry name" value="LANC_like"/>
    <property type="match status" value="1"/>
</dbReference>
<name>A0A5S4F317_9ACTN</name>
<evidence type="ECO:0000313" key="1">
    <source>
        <dbReference type="EMBL" id="TMR10413.1"/>
    </source>
</evidence>
<dbReference type="InterPro" id="IPR007822">
    <property type="entry name" value="LANC-like"/>
</dbReference>
<organism evidence="1 2">
    <name type="scientific">Nonomuraea zeae</name>
    <dbReference type="NCBI Taxonomy" id="1642303"/>
    <lineage>
        <taxon>Bacteria</taxon>
        <taxon>Bacillati</taxon>
        <taxon>Actinomycetota</taxon>
        <taxon>Actinomycetes</taxon>
        <taxon>Streptosporangiales</taxon>
        <taxon>Streptosporangiaceae</taxon>
        <taxon>Nonomuraea</taxon>
    </lineage>
</organism>
<feature type="non-terminal residue" evidence="1">
    <location>
        <position position="358"/>
    </location>
</feature>
<gene>
    <name evidence="1" type="ORF">ETD85_60485</name>
</gene>
<dbReference type="EMBL" id="VCKX01000526">
    <property type="protein sequence ID" value="TMR10413.1"/>
    <property type="molecule type" value="Genomic_DNA"/>
</dbReference>
<comment type="caution">
    <text evidence="1">The sequence shown here is derived from an EMBL/GenBank/DDBJ whole genome shotgun (WGS) entry which is preliminary data.</text>
</comment>
<sequence length="358" mass="36681">MSLDGTGPPGERADTPLSAAIGAARWIRSAATGGGRGSRRWHWAANPDPRGRSALPPEPASLYAGASGIVLFFLELAAATGDDDYLGDVRAGVGYLASAWREVTDVSFYHGLSGIAVALCEAGWVLGDGGPEEVAAAALGRVARAARPMAGGPGWSGDPAQRADGGVVLALLHGGSMLGVPAFEELAVEAGLRVARLAVPGHRFGDCAGLPADAVTPGFLAGTSGTAFLLARLYGVTGELRFLEAARRGAGFVRAVSVLSGRCARVPHHLPQGRDLQYLGFCAGSAGVARMFYELYRVGGDPGDLDWAERLAGGIVTSGVPDERGPGRSRSGWWDSACQCCGVAGLVELFAGLWAATG</sequence>